<dbReference type="OrthoDB" id="2432495at2759"/>
<proteinExistence type="predicted"/>
<name>A0A9N9GVJ4_9GLOM</name>
<organism evidence="1 2">
    <name type="scientific">Ambispora gerdemannii</name>
    <dbReference type="NCBI Taxonomy" id="144530"/>
    <lineage>
        <taxon>Eukaryota</taxon>
        <taxon>Fungi</taxon>
        <taxon>Fungi incertae sedis</taxon>
        <taxon>Mucoromycota</taxon>
        <taxon>Glomeromycotina</taxon>
        <taxon>Glomeromycetes</taxon>
        <taxon>Archaeosporales</taxon>
        <taxon>Ambisporaceae</taxon>
        <taxon>Ambispora</taxon>
    </lineage>
</organism>
<evidence type="ECO:0000313" key="2">
    <source>
        <dbReference type="Proteomes" id="UP000789831"/>
    </source>
</evidence>
<accession>A0A9N9GVJ4</accession>
<feature type="non-terminal residue" evidence="1">
    <location>
        <position position="1"/>
    </location>
</feature>
<dbReference type="EMBL" id="CAJVPL010003725">
    <property type="protein sequence ID" value="CAG8637479.1"/>
    <property type="molecule type" value="Genomic_DNA"/>
</dbReference>
<comment type="caution">
    <text evidence="1">The sequence shown here is derived from an EMBL/GenBank/DDBJ whole genome shotgun (WGS) entry which is preliminary data.</text>
</comment>
<sequence>MSTPVIEVSEKDGFTGAEDVEKFKAEREAPNYSSESRHYQLKLTKDDLKEWGMPGGPIIDTLNFIERLKSEEQVITTEKKRKWMVNGAITPAEIPLYFFADPTERNIQLLNMIEWGDFVALYGPQTSGKTTNPETTTIQRLCLHISNIKSVDEFWQTLGTHLYLDTLQYIGLNTINSASDFDLIFQKSNWKNYVVILTNEFDKLYIAKDDVKSSFFETIRGIKATKGNYAIWSVVAIGPFSILHLNSDNLTTSLFNVKEPFRNPNFMLKQVQFLYKEFADDYSMAIDPE</sequence>
<evidence type="ECO:0000313" key="1">
    <source>
        <dbReference type="EMBL" id="CAG8637479.1"/>
    </source>
</evidence>
<reference evidence="1" key="1">
    <citation type="submission" date="2021-06" db="EMBL/GenBank/DDBJ databases">
        <authorList>
            <person name="Kallberg Y."/>
            <person name="Tangrot J."/>
            <person name="Rosling A."/>
        </authorList>
    </citation>
    <scope>NUCLEOTIDE SEQUENCE</scope>
    <source>
        <strain evidence="1">MT106</strain>
    </source>
</reference>
<dbReference type="Proteomes" id="UP000789831">
    <property type="component" value="Unassembled WGS sequence"/>
</dbReference>
<dbReference type="AlphaFoldDB" id="A0A9N9GVJ4"/>
<gene>
    <name evidence="1" type="ORF">AGERDE_LOCUS10815</name>
</gene>
<keyword evidence="2" id="KW-1185">Reference proteome</keyword>
<protein>
    <submittedName>
        <fullName evidence="1">3564_t:CDS:1</fullName>
    </submittedName>
</protein>